<comment type="caution">
    <text evidence="1">The sequence shown here is derived from an EMBL/GenBank/DDBJ whole genome shotgun (WGS) entry which is preliminary data.</text>
</comment>
<organism evidence="1 2">
    <name type="scientific">Racocetra persica</name>
    <dbReference type="NCBI Taxonomy" id="160502"/>
    <lineage>
        <taxon>Eukaryota</taxon>
        <taxon>Fungi</taxon>
        <taxon>Fungi incertae sedis</taxon>
        <taxon>Mucoromycota</taxon>
        <taxon>Glomeromycotina</taxon>
        <taxon>Glomeromycetes</taxon>
        <taxon>Diversisporales</taxon>
        <taxon>Gigasporaceae</taxon>
        <taxon>Racocetra</taxon>
    </lineage>
</organism>
<accession>A0ACA9LES7</accession>
<proteinExistence type="predicted"/>
<reference evidence="1" key="1">
    <citation type="submission" date="2021-06" db="EMBL/GenBank/DDBJ databases">
        <authorList>
            <person name="Kallberg Y."/>
            <person name="Tangrot J."/>
            <person name="Rosling A."/>
        </authorList>
    </citation>
    <scope>NUCLEOTIDE SEQUENCE</scope>
    <source>
        <strain evidence="1">MA461A</strain>
    </source>
</reference>
<sequence length="300" mass="33878">MAEEAQSQEPQQSQPQSQDITVPQTGPGGRAIVAAHEPTHPSHRETSLLSGGIGTPFLTPYNMETQQDTRVNVGDSSNIYDAGYDNWLMGPTLTHDRGDRGGRTPRPRSRSIRRDMYMKLMWCLTALANLVVVIGFKKEGYILFGRVTLTDDQITKLANTADSTCLIIMVLLAIHFWLVIKESNPIFATESISRKVEIYLAIPIIYITFMRIWLYKPDPLPTVQPEADTALATATGGRRLGERDESYEAYYRMERNNYCDKCFYGCCMLCDRCCSSTYNICCGCYEWDYVQCECGICDCN</sequence>
<dbReference type="EMBL" id="CAJVQC010003375">
    <property type="protein sequence ID" value="CAG8525821.1"/>
    <property type="molecule type" value="Genomic_DNA"/>
</dbReference>
<dbReference type="Proteomes" id="UP000789920">
    <property type="component" value="Unassembled WGS sequence"/>
</dbReference>
<name>A0ACA9LES7_9GLOM</name>
<evidence type="ECO:0000313" key="2">
    <source>
        <dbReference type="Proteomes" id="UP000789920"/>
    </source>
</evidence>
<protein>
    <submittedName>
        <fullName evidence="1">16995_t:CDS:1</fullName>
    </submittedName>
</protein>
<feature type="non-terminal residue" evidence="1">
    <location>
        <position position="300"/>
    </location>
</feature>
<evidence type="ECO:0000313" key="1">
    <source>
        <dbReference type="EMBL" id="CAG8525821.1"/>
    </source>
</evidence>
<keyword evidence="2" id="KW-1185">Reference proteome</keyword>
<gene>
    <name evidence="1" type="ORF">RPERSI_LOCUS2914</name>
</gene>